<accession>A0A975QML3</accession>
<geneLocation type="plasmid" evidence="1 2">
    <name>unnamed2</name>
</geneLocation>
<keyword evidence="1" id="KW-0614">Plasmid</keyword>
<evidence type="ECO:0000313" key="1">
    <source>
        <dbReference type="EMBL" id="QVJ03455.1"/>
    </source>
</evidence>
<protein>
    <submittedName>
        <fullName evidence="1">Uncharacterized protein</fullName>
    </submittedName>
</protein>
<evidence type="ECO:0000313" key="2">
    <source>
        <dbReference type="Proteomes" id="UP000682416"/>
    </source>
</evidence>
<proteinExistence type="predicted"/>
<name>A0A975QML3_9ACTN</name>
<reference evidence="1" key="1">
    <citation type="submission" date="2021-05" db="EMBL/GenBank/DDBJ databases">
        <authorList>
            <person name="Kaiqin L."/>
            <person name="Jian G."/>
        </authorList>
    </citation>
    <scope>NUCLEOTIDE SEQUENCE</scope>
    <source>
        <strain evidence="1">HDS5</strain>
        <plasmid evidence="1">unnamed2</plasmid>
    </source>
</reference>
<dbReference type="EMBL" id="CP074403">
    <property type="protein sequence ID" value="QVJ03455.1"/>
    <property type="molecule type" value="Genomic_DNA"/>
</dbReference>
<dbReference type="AlphaFoldDB" id="A0A975QML3"/>
<keyword evidence="2" id="KW-1185">Reference proteome</keyword>
<gene>
    <name evidence="1" type="ORF">KGD82_27600</name>
</gene>
<organism evidence="1 2">
    <name type="scientific">Nocardiopsis eucommiae</name>
    <dbReference type="NCBI Taxonomy" id="2831970"/>
    <lineage>
        <taxon>Bacteria</taxon>
        <taxon>Bacillati</taxon>
        <taxon>Actinomycetota</taxon>
        <taxon>Actinomycetes</taxon>
        <taxon>Streptosporangiales</taxon>
        <taxon>Nocardiopsidaceae</taxon>
        <taxon>Nocardiopsis</taxon>
    </lineage>
</organism>
<dbReference type="KEGG" id="nec:KGD82_27600"/>
<sequence>MDDLDRIAAHFGISLLELLSGAQVALEALPPERRTSTARQTALPAA</sequence>
<dbReference type="Proteomes" id="UP000682416">
    <property type="component" value="Plasmid unnamed2"/>
</dbReference>